<dbReference type="Proteomes" id="UP000270094">
    <property type="component" value="Unassembled WGS sequence"/>
</dbReference>
<feature type="region of interest" description="Disordered" evidence="1">
    <location>
        <begin position="1"/>
        <end position="32"/>
    </location>
</feature>
<evidence type="ECO:0000313" key="2">
    <source>
        <dbReference type="EMBL" id="VDM75820.1"/>
    </source>
</evidence>
<reference evidence="2 3" key="1">
    <citation type="submission" date="2018-11" db="EMBL/GenBank/DDBJ databases">
        <authorList>
            <consortium name="Pathogen Informatics"/>
        </authorList>
    </citation>
    <scope>NUCLEOTIDE SEQUENCE [LARGE SCALE GENOMIC DNA]</scope>
</reference>
<organism evidence="2 3">
    <name type="scientific">Strongylus vulgaris</name>
    <name type="common">Blood worm</name>
    <dbReference type="NCBI Taxonomy" id="40348"/>
    <lineage>
        <taxon>Eukaryota</taxon>
        <taxon>Metazoa</taxon>
        <taxon>Ecdysozoa</taxon>
        <taxon>Nematoda</taxon>
        <taxon>Chromadorea</taxon>
        <taxon>Rhabditida</taxon>
        <taxon>Rhabditina</taxon>
        <taxon>Rhabditomorpha</taxon>
        <taxon>Strongyloidea</taxon>
        <taxon>Strongylidae</taxon>
        <taxon>Strongylus</taxon>
    </lineage>
</organism>
<evidence type="ECO:0000256" key="1">
    <source>
        <dbReference type="SAM" id="MobiDB-lite"/>
    </source>
</evidence>
<proteinExistence type="predicted"/>
<feature type="compositionally biased region" description="Polar residues" evidence="1">
    <location>
        <begin position="10"/>
        <end position="32"/>
    </location>
</feature>
<accession>A0A3P7IRL2</accession>
<dbReference type="AlphaFoldDB" id="A0A3P7IRL2"/>
<evidence type="ECO:0000313" key="3">
    <source>
        <dbReference type="Proteomes" id="UP000270094"/>
    </source>
</evidence>
<sequence length="91" mass="10459">MARHCGYVKGSSNNPQTSSEVQPMHSTSRRTSQFRYEINDSRFRLNCSLHSTDGPAEISAGKVQWIWTSRTSPPRLKTNIMDDANEREKRM</sequence>
<keyword evidence="3" id="KW-1185">Reference proteome</keyword>
<dbReference type="EMBL" id="UYYB01095872">
    <property type="protein sequence ID" value="VDM75820.1"/>
    <property type="molecule type" value="Genomic_DNA"/>
</dbReference>
<protein>
    <submittedName>
        <fullName evidence="2">Uncharacterized protein</fullName>
    </submittedName>
</protein>
<name>A0A3P7IRL2_STRVU</name>
<gene>
    <name evidence="2" type="ORF">SVUK_LOCUS10818</name>
</gene>